<evidence type="ECO:0000313" key="2">
    <source>
        <dbReference type="EMBL" id="TCD28991.1"/>
    </source>
</evidence>
<evidence type="ECO:0000256" key="1">
    <source>
        <dbReference type="SAM" id="Phobius"/>
    </source>
</evidence>
<dbReference type="GO" id="GO:0004180">
    <property type="term" value="F:carboxypeptidase activity"/>
    <property type="evidence" value="ECO:0007669"/>
    <property type="project" value="UniProtKB-KW"/>
</dbReference>
<keyword evidence="2" id="KW-0645">Protease</keyword>
<keyword evidence="1" id="KW-0472">Membrane</keyword>
<keyword evidence="1" id="KW-0812">Transmembrane</keyword>
<reference evidence="2 3" key="1">
    <citation type="submission" date="2019-02" db="EMBL/GenBank/DDBJ databases">
        <title>Pedobacter sp. RP-3-21 sp. nov., isolated from Arctic soil.</title>
        <authorList>
            <person name="Dahal R.H."/>
        </authorList>
    </citation>
    <scope>NUCLEOTIDE SEQUENCE [LARGE SCALE GENOMIC DNA]</scope>
    <source>
        <strain evidence="2 3">RP-3-21</strain>
    </source>
</reference>
<proteinExistence type="predicted"/>
<dbReference type="Gene3D" id="2.60.40.1120">
    <property type="entry name" value="Carboxypeptidase-like, regulatory domain"/>
    <property type="match status" value="1"/>
</dbReference>
<keyword evidence="1" id="KW-1133">Transmembrane helix</keyword>
<keyword evidence="3" id="KW-1185">Reference proteome</keyword>
<sequence length="141" mass="15803">MQKVPHQDVNNNLKMMKNKLIFVVNIVFLCFFSNCAINRNDYSISKFKTTSNKIIITGLILDAKSKIGLGGSGIQSTNYELLGESDYLSGKYKIEILKGTHTFHAVAIGYNRLSTKKITVIEGDSLIINFRLKEALQQTVN</sequence>
<gene>
    <name evidence="2" type="ORF">EZ456_02190</name>
</gene>
<dbReference type="Proteomes" id="UP000293925">
    <property type="component" value="Unassembled WGS sequence"/>
</dbReference>
<dbReference type="AlphaFoldDB" id="A0A4R0Q020"/>
<accession>A0A4R0Q020</accession>
<dbReference type="SUPFAM" id="SSF49464">
    <property type="entry name" value="Carboxypeptidase regulatory domain-like"/>
    <property type="match status" value="1"/>
</dbReference>
<name>A0A4R0Q020_9SPHI</name>
<evidence type="ECO:0000313" key="3">
    <source>
        <dbReference type="Proteomes" id="UP000293925"/>
    </source>
</evidence>
<dbReference type="EMBL" id="SJSO01000002">
    <property type="protein sequence ID" value="TCD28991.1"/>
    <property type="molecule type" value="Genomic_DNA"/>
</dbReference>
<keyword evidence="2" id="KW-0121">Carboxypeptidase</keyword>
<protein>
    <submittedName>
        <fullName evidence="2">Carboxypeptidase regulatory-like domain-containing protein</fullName>
    </submittedName>
</protein>
<dbReference type="InterPro" id="IPR008969">
    <property type="entry name" value="CarboxyPept-like_regulatory"/>
</dbReference>
<feature type="transmembrane region" description="Helical" evidence="1">
    <location>
        <begin position="20"/>
        <end position="37"/>
    </location>
</feature>
<comment type="caution">
    <text evidence="2">The sequence shown here is derived from an EMBL/GenBank/DDBJ whole genome shotgun (WGS) entry which is preliminary data.</text>
</comment>
<keyword evidence="2" id="KW-0378">Hydrolase</keyword>
<organism evidence="2 3">
    <name type="scientific">Pedobacter psychrodurus</name>
    <dbReference type="NCBI Taxonomy" id="2530456"/>
    <lineage>
        <taxon>Bacteria</taxon>
        <taxon>Pseudomonadati</taxon>
        <taxon>Bacteroidota</taxon>
        <taxon>Sphingobacteriia</taxon>
        <taxon>Sphingobacteriales</taxon>
        <taxon>Sphingobacteriaceae</taxon>
        <taxon>Pedobacter</taxon>
    </lineage>
</organism>